<reference evidence="3 4" key="1">
    <citation type="submission" date="2022-10" db="EMBL/GenBank/DDBJ databases">
        <title>Comparative genomics and taxonomic characterization of three novel marine species of genus Reichenbachiella exhibiting antioxidant and polysaccharide degradation activities.</title>
        <authorList>
            <person name="Muhammad N."/>
            <person name="Lee Y.-J."/>
            <person name="Ko J."/>
            <person name="Kim S.-G."/>
        </authorList>
    </citation>
    <scope>NUCLEOTIDE SEQUENCE [LARGE SCALE GENOMIC DNA]</scope>
    <source>
        <strain evidence="3 4">ABR2-5</strain>
    </source>
</reference>
<proteinExistence type="predicted"/>
<feature type="domain" description="Outer membrane protein beta-barrel" evidence="2">
    <location>
        <begin position="46"/>
        <end position="247"/>
    </location>
</feature>
<evidence type="ECO:0000256" key="1">
    <source>
        <dbReference type="SAM" id="SignalP"/>
    </source>
</evidence>
<sequence>MIQNAFLSVSKAFIIAFLLLAANQTMAQRNMKPKLPGSEYQNFLNTQWWLGIKAGMNYSQPIPGQRYSTIDPINYDLELLEKEYDQFNKPGVMLGLDISLYHKGFSIGTQPVFKSMGYSYNSSIEWTGDTETQTFETAYESEQTMSYIELPLSVKYEFIQSGKVRPYLMVGMQYSFLLDANKKTKITHTDYQSGSPVSYSGGNVSINVKDGFQNYYGALGGIGAAFDYFNIRTVLEISYNYGMSSITNTKARFSENELVSLGETNDEITINNINASLSIVFPLRYIDKTFSPY</sequence>
<dbReference type="Gene3D" id="2.40.160.20">
    <property type="match status" value="1"/>
</dbReference>
<keyword evidence="4" id="KW-1185">Reference proteome</keyword>
<feature type="chain" id="PRO_5046861526" evidence="1">
    <location>
        <begin position="28"/>
        <end position="293"/>
    </location>
</feature>
<keyword evidence="1" id="KW-0732">Signal</keyword>
<name>A0ABT3CTF2_9BACT</name>
<dbReference type="RefSeq" id="WP_264137643.1">
    <property type="nucleotide sequence ID" value="NZ_JAOYOD010000001.1"/>
</dbReference>
<evidence type="ECO:0000259" key="2">
    <source>
        <dbReference type="Pfam" id="PF13568"/>
    </source>
</evidence>
<evidence type="ECO:0000313" key="3">
    <source>
        <dbReference type="EMBL" id="MCV9386809.1"/>
    </source>
</evidence>
<protein>
    <submittedName>
        <fullName evidence="3">PorT family protein</fullName>
    </submittedName>
</protein>
<accession>A0ABT3CTF2</accession>
<dbReference type="Pfam" id="PF13568">
    <property type="entry name" value="OMP_b-brl_2"/>
    <property type="match status" value="1"/>
</dbReference>
<dbReference type="Proteomes" id="UP001300692">
    <property type="component" value="Unassembled WGS sequence"/>
</dbReference>
<organism evidence="3 4">
    <name type="scientific">Reichenbachiella ulvae</name>
    <dbReference type="NCBI Taxonomy" id="2980104"/>
    <lineage>
        <taxon>Bacteria</taxon>
        <taxon>Pseudomonadati</taxon>
        <taxon>Bacteroidota</taxon>
        <taxon>Cytophagia</taxon>
        <taxon>Cytophagales</taxon>
        <taxon>Reichenbachiellaceae</taxon>
        <taxon>Reichenbachiella</taxon>
    </lineage>
</organism>
<evidence type="ECO:0000313" key="4">
    <source>
        <dbReference type="Proteomes" id="UP001300692"/>
    </source>
</evidence>
<dbReference type="InterPro" id="IPR025665">
    <property type="entry name" value="Beta-barrel_OMP_2"/>
</dbReference>
<feature type="signal peptide" evidence="1">
    <location>
        <begin position="1"/>
        <end position="27"/>
    </location>
</feature>
<comment type="caution">
    <text evidence="3">The sequence shown here is derived from an EMBL/GenBank/DDBJ whole genome shotgun (WGS) entry which is preliminary data.</text>
</comment>
<gene>
    <name evidence="3" type="ORF">N7U62_09060</name>
</gene>
<dbReference type="EMBL" id="JAOYOD010000001">
    <property type="protein sequence ID" value="MCV9386809.1"/>
    <property type="molecule type" value="Genomic_DNA"/>
</dbReference>